<dbReference type="PANTHER" id="PTHR37417">
    <property type="entry name" value="67 KDA MYOSIN-CROSS-REACTIVE ANTIGEN FAMILY PROTEIN (AFU_ORTHOLOGUE AFUA_5G09970)"/>
    <property type="match status" value="1"/>
</dbReference>
<keyword evidence="1" id="KW-0732">Signal</keyword>
<name>A0AAE3E936_9FIRM</name>
<sequence length="656" mass="73924">MKKKALKAGVASVLALGAGVAAINARKNYKAEKVQVKKHQEEELANFRNTERGTNEKNSKGIYYSNGNYEAFARPEKPEGIENKSAYLVGSGLASLAAACFLVRDAQMPGKNIHILEAMDIAGGACDGINDPTRGYVMRGGREMENHFECLWDLFRSIPSLETEGASVLDEYYWLNKHDPNYSLCRATENRGQDAHTDGKFGLSQKGCMEIMKLFFTKDEDLYDKKIEDFFDDEVFNSNFWLYWRTMFAFENWHSALEMKLYIQRFIHHIGGLPDFSALKFTKYNQYESLILPMVKYLEAAGVTFQYNTEVTNVLFEINGGKKVATAIECKVNGQQETIPLTENDLVFVTNGSCTEGTIYGDHHHAPVGDAEVRTSGCWSLWKNIAKQDEAFGHPEKFCSDISRSNWESATVTTSDEKIISYIKNICKRDPRTGRVVTGGIVSCKDSSWLLSWTINRQGQFKEQKKEEVCVWVYSLFTDVPGDYVKKPMKECTGKEITAEWLYHLGVPEAEIEELAENHTNCTPTMMPYITAFFMPRRKGDRPDVIPDGCVNAAFLGQFAETPRDTIFTTEYSVRTAMEAVYGLCAVDRGVPEVWGSVYDVRALLDSSVKLMDGKSPLEIDLPAPLNAIKKGIIKAIKGTDIEKVLRDHNVLKDYM</sequence>
<evidence type="ECO:0000256" key="1">
    <source>
        <dbReference type="SAM" id="SignalP"/>
    </source>
</evidence>
<comment type="caution">
    <text evidence="2">The sequence shown here is derived from an EMBL/GenBank/DDBJ whole genome shotgun (WGS) entry which is preliminary data.</text>
</comment>
<evidence type="ECO:0000313" key="3">
    <source>
        <dbReference type="Proteomes" id="UP001198182"/>
    </source>
</evidence>
<dbReference type="SUPFAM" id="SSF51905">
    <property type="entry name" value="FAD/NAD(P)-binding domain"/>
    <property type="match status" value="1"/>
</dbReference>
<dbReference type="EC" id="4.2.1.53" evidence="2"/>
<dbReference type="AlphaFoldDB" id="A0AAE3E936"/>
<evidence type="ECO:0000313" key="2">
    <source>
        <dbReference type="EMBL" id="MCC2230299.1"/>
    </source>
</evidence>
<dbReference type="EMBL" id="JAJEQR010000010">
    <property type="protein sequence ID" value="MCC2230299.1"/>
    <property type="molecule type" value="Genomic_DNA"/>
</dbReference>
<dbReference type="Proteomes" id="UP001198182">
    <property type="component" value="Unassembled WGS sequence"/>
</dbReference>
<dbReference type="GO" id="GO:0006631">
    <property type="term" value="P:fatty acid metabolic process"/>
    <property type="evidence" value="ECO:0007669"/>
    <property type="project" value="InterPro"/>
</dbReference>
<feature type="signal peptide" evidence="1">
    <location>
        <begin position="1"/>
        <end position="21"/>
    </location>
</feature>
<keyword evidence="3" id="KW-1185">Reference proteome</keyword>
<proteinExistence type="predicted"/>
<accession>A0AAE3E936</accession>
<feature type="chain" id="PRO_5042083445" evidence="1">
    <location>
        <begin position="22"/>
        <end position="656"/>
    </location>
</feature>
<dbReference type="RefSeq" id="WP_308453005.1">
    <property type="nucleotide sequence ID" value="NZ_JAJEQR010000010.1"/>
</dbReference>
<dbReference type="Pfam" id="PF06100">
    <property type="entry name" value="MCRA"/>
    <property type="match status" value="1"/>
</dbReference>
<keyword evidence="2" id="KW-0456">Lyase</keyword>
<dbReference type="NCBIfam" id="NF010584">
    <property type="entry name" value="PRK13977.1"/>
    <property type="match status" value="1"/>
</dbReference>
<dbReference type="GO" id="GO:0050151">
    <property type="term" value="F:oleate hydratase activity"/>
    <property type="evidence" value="ECO:0007669"/>
    <property type="project" value="UniProtKB-EC"/>
</dbReference>
<dbReference type="InterPro" id="IPR010354">
    <property type="entry name" value="Oleate_hydratase"/>
</dbReference>
<organism evidence="2 3">
    <name type="scientific">Hominifimenecus microfluidus</name>
    <dbReference type="NCBI Taxonomy" id="2885348"/>
    <lineage>
        <taxon>Bacteria</taxon>
        <taxon>Bacillati</taxon>
        <taxon>Bacillota</taxon>
        <taxon>Clostridia</taxon>
        <taxon>Lachnospirales</taxon>
        <taxon>Lachnospiraceae</taxon>
        <taxon>Hominifimenecus</taxon>
    </lineage>
</organism>
<gene>
    <name evidence="2" type="ORF">LKD81_04695</name>
</gene>
<reference evidence="2" key="1">
    <citation type="submission" date="2021-10" db="EMBL/GenBank/DDBJ databases">
        <title>Anaerobic single-cell dispensing facilitates the cultivation of human gut bacteria.</title>
        <authorList>
            <person name="Afrizal A."/>
        </authorList>
    </citation>
    <scope>NUCLEOTIDE SEQUENCE</scope>
    <source>
        <strain evidence="2">CLA-AA-H215</strain>
    </source>
</reference>
<dbReference type="GO" id="GO:0071949">
    <property type="term" value="F:FAD binding"/>
    <property type="evidence" value="ECO:0007669"/>
    <property type="project" value="InterPro"/>
</dbReference>
<dbReference type="Gene3D" id="3.50.50.60">
    <property type="entry name" value="FAD/NAD(P)-binding domain"/>
    <property type="match status" value="3"/>
</dbReference>
<protein>
    <submittedName>
        <fullName evidence="2">Oleate hydratase</fullName>
        <ecNumber evidence="2">4.2.1.53</ecNumber>
    </submittedName>
</protein>
<dbReference type="PANTHER" id="PTHR37417:SF3">
    <property type="entry name" value="MYOSIN-CROSSREACTIVE PROTEIN"/>
    <property type="match status" value="1"/>
</dbReference>
<dbReference type="InterPro" id="IPR036188">
    <property type="entry name" value="FAD/NAD-bd_sf"/>
</dbReference>